<name>A0A4Z2FYU1_9TELE</name>
<keyword evidence="3" id="KW-1185">Reference proteome</keyword>
<sequence length="201" mass="22364">MPGPGGERPPGQRPDSLQSPSAEHLLWVVRKISRSARPLLDDLQNDIHAPCGVEVMAAAAAGFFILFSLAPSATTMSSTLSRRYSSSPSPRRTSPHPLAGFLADVSKHAMPWDLAKLTACSWLTWPSAAPGSRRSLLLPTRNLRGGRRGGGEEKRRRIIRVAHSLRNWFSREPWFERFFVEPEMVLPWGHSEEPYCVPEGM</sequence>
<evidence type="ECO:0000313" key="2">
    <source>
        <dbReference type="EMBL" id="TNN46476.1"/>
    </source>
</evidence>
<gene>
    <name evidence="2" type="ORF">EYF80_043334</name>
</gene>
<accession>A0A4Z2FYU1</accession>
<dbReference type="AlphaFoldDB" id="A0A4Z2FYU1"/>
<feature type="region of interest" description="Disordered" evidence="1">
    <location>
        <begin position="1"/>
        <end position="20"/>
    </location>
</feature>
<protein>
    <submittedName>
        <fullName evidence="2">Uncharacterized protein</fullName>
    </submittedName>
</protein>
<evidence type="ECO:0000256" key="1">
    <source>
        <dbReference type="SAM" id="MobiDB-lite"/>
    </source>
</evidence>
<organism evidence="2 3">
    <name type="scientific">Liparis tanakae</name>
    <name type="common">Tanaka's snailfish</name>
    <dbReference type="NCBI Taxonomy" id="230148"/>
    <lineage>
        <taxon>Eukaryota</taxon>
        <taxon>Metazoa</taxon>
        <taxon>Chordata</taxon>
        <taxon>Craniata</taxon>
        <taxon>Vertebrata</taxon>
        <taxon>Euteleostomi</taxon>
        <taxon>Actinopterygii</taxon>
        <taxon>Neopterygii</taxon>
        <taxon>Teleostei</taxon>
        <taxon>Neoteleostei</taxon>
        <taxon>Acanthomorphata</taxon>
        <taxon>Eupercaria</taxon>
        <taxon>Perciformes</taxon>
        <taxon>Cottioidei</taxon>
        <taxon>Cottales</taxon>
        <taxon>Liparidae</taxon>
        <taxon>Liparis</taxon>
    </lineage>
</organism>
<reference evidence="2 3" key="1">
    <citation type="submission" date="2019-03" db="EMBL/GenBank/DDBJ databases">
        <title>First draft genome of Liparis tanakae, snailfish: a comprehensive survey of snailfish specific genes.</title>
        <authorList>
            <person name="Kim W."/>
            <person name="Song I."/>
            <person name="Jeong J.-H."/>
            <person name="Kim D."/>
            <person name="Kim S."/>
            <person name="Ryu S."/>
            <person name="Song J.Y."/>
            <person name="Lee S.K."/>
        </authorList>
    </citation>
    <scope>NUCLEOTIDE SEQUENCE [LARGE SCALE GENOMIC DNA]</scope>
    <source>
        <tissue evidence="2">Muscle</tissue>
    </source>
</reference>
<proteinExistence type="predicted"/>
<dbReference type="EMBL" id="SRLO01000787">
    <property type="protein sequence ID" value="TNN46476.1"/>
    <property type="molecule type" value="Genomic_DNA"/>
</dbReference>
<evidence type="ECO:0000313" key="3">
    <source>
        <dbReference type="Proteomes" id="UP000314294"/>
    </source>
</evidence>
<comment type="caution">
    <text evidence="2">The sequence shown here is derived from an EMBL/GenBank/DDBJ whole genome shotgun (WGS) entry which is preliminary data.</text>
</comment>
<dbReference type="Proteomes" id="UP000314294">
    <property type="component" value="Unassembled WGS sequence"/>
</dbReference>